<feature type="signal peptide" evidence="1">
    <location>
        <begin position="1"/>
        <end position="18"/>
    </location>
</feature>
<dbReference type="VEuPathDB" id="FungiDB:H310_09982"/>
<reference evidence="2" key="1">
    <citation type="submission" date="2013-12" db="EMBL/GenBank/DDBJ databases">
        <title>The Genome Sequence of Aphanomyces invadans NJM9701.</title>
        <authorList>
            <consortium name="The Broad Institute Genomics Platform"/>
            <person name="Russ C."/>
            <person name="Tyler B."/>
            <person name="van West P."/>
            <person name="Dieguez-Uribeondo J."/>
            <person name="Young S.K."/>
            <person name="Zeng Q."/>
            <person name="Gargeya S."/>
            <person name="Fitzgerald M."/>
            <person name="Abouelleil A."/>
            <person name="Alvarado L."/>
            <person name="Chapman S.B."/>
            <person name="Gainer-Dewar J."/>
            <person name="Goldberg J."/>
            <person name="Griggs A."/>
            <person name="Gujja S."/>
            <person name="Hansen M."/>
            <person name="Howarth C."/>
            <person name="Imamovic A."/>
            <person name="Ireland A."/>
            <person name="Larimer J."/>
            <person name="McCowan C."/>
            <person name="Murphy C."/>
            <person name="Pearson M."/>
            <person name="Poon T.W."/>
            <person name="Priest M."/>
            <person name="Roberts A."/>
            <person name="Saif S."/>
            <person name="Shea T."/>
            <person name="Sykes S."/>
            <person name="Wortman J."/>
            <person name="Nusbaum C."/>
            <person name="Birren B."/>
        </authorList>
    </citation>
    <scope>NUCLEOTIDE SEQUENCE [LARGE SCALE GENOMIC DNA]</scope>
    <source>
        <strain evidence="2">NJM9701</strain>
    </source>
</reference>
<dbReference type="AlphaFoldDB" id="A0A024TV12"/>
<dbReference type="GeneID" id="20087032"/>
<gene>
    <name evidence="2" type="ORF">H310_09982</name>
</gene>
<accession>A0A024TV12</accession>
<proteinExistence type="predicted"/>
<protein>
    <recommendedName>
        <fullName evidence="3">Elicitin</fullName>
    </recommendedName>
</protein>
<keyword evidence="1" id="KW-0732">Signal</keyword>
<sequence>MRSVAFFAIAMLAASTSAAECASNDLTPLLDAGIACIKAANLDMAALLSRDTAVMSKMCKHSECTTFFSKSQSLTCTVQGQPASLAAQACIISTARQPTLPLTNVVVVAAAYAALFL</sequence>
<dbReference type="OrthoDB" id="10371401at2759"/>
<organism evidence="2">
    <name type="scientific">Aphanomyces invadans</name>
    <dbReference type="NCBI Taxonomy" id="157072"/>
    <lineage>
        <taxon>Eukaryota</taxon>
        <taxon>Sar</taxon>
        <taxon>Stramenopiles</taxon>
        <taxon>Oomycota</taxon>
        <taxon>Saprolegniomycetes</taxon>
        <taxon>Saprolegniales</taxon>
        <taxon>Verrucalvaceae</taxon>
        <taxon>Aphanomyces</taxon>
    </lineage>
</organism>
<name>A0A024TV12_9STRA</name>
<dbReference type="RefSeq" id="XP_008874433.1">
    <property type="nucleotide sequence ID" value="XM_008876211.1"/>
</dbReference>
<evidence type="ECO:0008006" key="3">
    <source>
        <dbReference type="Google" id="ProtNLM"/>
    </source>
</evidence>
<dbReference type="EMBL" id="KI913974">
    <property type="protein sequence ID" value="ETV97187.1"/>
    <property type="molecule type" value="Genomic_DNA"/>
</dbReference>
<feature type="chain" id="PRO_5001534670" description="Elicitin" evidence="1">
    <location>
        <begin position="19"/>
        <end position="117"/>
    </location>
</feature>
<evidence type="ECO:0000256" key="1">
    <source>
        <dbReference type="SAM" id="SignalP"/>
    </source>
</evidence>
<evidence type="ECO:0000313" key="2">
    <source>
        <dbReference type="EMBL" id="ETV97187.1"/>
    </source>
</evidence>